<feature type="compositionally biased region" description="Basic and acidic residues" evidence="5">
    <location>
        <begin position="205"/>
        <end position="221"/>
    </location>
</feature>
<gene>
    <name evidence="8 9" type="primary">sowahcb</name>
    <name evidence="8" type="synonym">zgc:158337</name>
</gene>
<dbReference type="InterPro" id="IPR058889">
    <property type="entry name" value="WHD_SOWAHA-C"/>
</dbReference>
<dbReference type="Pfam" id="PF25877">
    <property type="entry name" value="WHD_SOWAH"/>
    <property type="match status" value="1"/>
</dbReference>
<feature type="region of interest" description="Disordered" evidence="5">
    <location>
        <begin position="125"/>
        <end position="221"/>
    </location>
</feature>
<dbReference type="PROSITE" id="PS50297">
    <property type="entry name" value="ANK_REP_REGION"/>
    <property type="match status" value="1"/>
</dbReference>
<keyword evidence="2 4" id="KW-0040">ANK repeat</keyword>
<feature type="compositionally biased region" description="Basic and acidic residues" evidence="5">
    <location>
        <begin position="443"/>
        <end position="452"/>
    </location>
</feature>
<evidence type="ECO:0000256" key="2">
    <source>
        <dbReference type="ARBA" id="ARBA00023043"/>
    </source>
</evidence>
<dbReference type="PROSITE" id="PS50088">
    <property type="entry name" value="ANK_REPEAT"/>
    <property type="match status" value="1"/>
</dbReference>
<dbReference type="InterPro" id="IPR002110">
    <property type="entry name" value="Ankyrin_rpt"/>
</dbReference>
<dbReference type="FunCoup" id="A0A8M3AQY4">
    <property type="interactions" value="190"/>
</dbReference>
<dbReference type="Gene3D" id="1.25.40.20">
    <property type="entry name" value="Ankyrin repeat-containing domain"/>
    <property type="match status" value="1"/>
</dbReference>
<dbReference type="SUPFAM" id="SSF48403">
    <property type="entry name" value="Ankyrin repeat"/>
    <property type="match status" value="1"/>
</dbReference>
<evidence type="ECO:0000313" key="9">
    <source>
        <dbReference type="ZFIN" id="ZDB-GENE-061215-96"/>
    </source>
</evidence>
<comment type="similarity">
    <text evidence="3">Belongs to the SOWAH family.</text>
</comment>
<feature type="repeat" description="ANK" evidence="4">
    <location>
        <begin position="309"/>
        <end position="330"/>
    </location>
</feature>
<dbReference type="GeneID" id="563244"/>
<dbReference type="PANTHER" id="PTHR14491:SF4">
    <property type="entry name" value="ANKYRIN REPEAT DOMAIN-CONTAINING PROTEIN SOWAHC"/>
    <property type="match status" value="1"/>
</dbReference>
<dbReference type="ZFIN" id="ZDB-GENE-061215-96">
    <property type="gene designation" value="sowahcb"/>
</dbReference>
<name>A0A8M3AQY4_DANRE</name>
<dbReference type="SMART" id="SM00248">
    <property type="entry name" value="ANK"/>
    <property type="match status" value="2"/>
</dbReference>
<dbReference type="InterPro" id="IPR036770">
    <property type="entry name" value="Ankyrin_rpt-contain_sf"/>
</dbReference>
<evidence type="ECO:0000256" key="4">
    <source>
        <dbReference type="PROSITE-ProRule" id="PRU00023"/>
    </source>
</evidence>
<sequence>MALPVPERLEDNRRIKSTALSASPMATECSQHAVLRFIEERGGRVKNGDLADYFRAAIPQEPALKQEAREAFKRHVDTVAYVKEENGEKYVCLRKRFWGCPRSAGGERADTDDPAPAARARTLSSGYGTADAGGAETHPHISEEGVNGGTPAELRAHMENSDSNRSAEQRPKAAEQPEERAAATGGEERDGPESPGWVGSSPAEQQRDSGESPGRCRECPRADSDYEAAAVTLEPLEHAWMMSASDGHWESLRPLLDTEPALVARKDFVTGFTCLHWAAKLGKHELIVLLVRFAREHRVSVNVNARSSAGYTPLHLAAIHNHLEVVKLLVGALDADVEARDYYGRKACQYLKSDVAQNILEIAGACAEAEGACAGEAEGEAGRWRLSRVLQSSFRPLRIQNQDCSDEDSVAKQKPLRRKSSFTKMKPRVRLRAQIVHSTSLMDRFEKEESPKLSRPKSNLFG</sequence>
<evidence type="ECO:0000256" key="1">
    <source>
        <dbReference type="ARBA" id="ARBA00022737"/>
    </source>
</evidence>
<feature type="region of interest" description="Disordered" evidence="5">
    <location>
        <begin position="443"/>
        <end position="462"/>
    </location>
</feature>
<evidence type="ECO:0000256" key="5">
    <source>
        <dbReference type="SAM" id="MobiDB-lite"/>
    </source>
</evidence>
<evidence type="ECO:0000259" key="6">
    <source>
        <dbReference type="Pfam" id="PF25877"/>
    </source>
</evidence>
<proteinExistence type="inferred from homology"/>
<dbReference type="OrthoDB" id="60433at2759"/>
<evidence type="ECO:0000313" key="8">
    <source>
        <dbReference type="RefSeq" id="XP_009298061.1"/>
    </source>
</evidence>
<feature type="domain" description="SOWAHA-C winged helix-turn-helix" evidence="6">
    <location>
        <begin position="28"/>
        <end position="99"/>
    </location>
</feature>
<reference evidence="8" key="1">
    <citation type="submission" date="2025-08" db="UniProtKB">
        <authorList>
            <consortium name="RefSeq"/>
        </authorList>
    </citation>
    <scope>IDENTIFICATION</scope>
    <source>
        <strain evidence="8">Tuebingen</strain>
        <tissue evidence="8">Fibroblasts and whole tissue</tissue>
    </source>
</reference>
<dbReference type="Pfam" id="PF12796">
    <property type="entry name" value="Ank_2"/>
    <property type="match status" value="1"/>
</dbReference>
<organism evidence="7 8">
    <name type="scientific">Danio rerio</name>
    <name type="common">Zebrafish</name>
    <name type="synonym">Brachydanio rerio</name>
    <dbReference type="NCBI Taxonomy" id="7955"/>
    <lineage>
        <taxon>Eukaryota</taxon>
        <taxon>Metazoa</taxon>
        <taxon>Chordata</taxon>
        <taxon>Craniata</taxon>
        <taxon>Vertebrata</taxon>
        <taxon>Euteleostomi</taxon>
        <taxon>Actinopterygii</taxon>
        <taxon>Neopterygii</taxon>
        <taxon>Teleostei</taxon>
        <taxon>Ostariophysi</taxon>
        <taxon>Cypriniformes</taxon>
        <taxon>Danionidae</taxon>
        <taxon>Danioninae</taxon>
        <taxon>Danio</taxon>
    </lineage>
</organism>
<dbReference type="AlphaFoldDB" id="A0A8M3AQY4"/>
<dbReference type="AGR" id="ZFIN:ZDB-GENE-061215-96"/>
<evidence type="ECO:0000256" key="3">
    <source>
        <dbReference type="ARBA" id="ARBA00038122"/>
    </source>
</evidence>
<dbReference type="RefSeq" id="XP_009298061.1">
    <property type="nucleotide sequence ID" value="XM_009299786.5"/>
</dbReference>
<accession>A0A8M3AQY4</accession>
<keyword evidence="7" id="KW-1185">Reference proteome</keyword>
<dbReference type="PANTHER" id="PTHR14491">
    <property type="entry name" value="SOSONDOWAH, ISOFORM G"/>
    <property type="match status" value="1"/>
</dbReference>
<protein>
    <submittedName>
        <fullName evidence="8">Sosondowah ankyrin repeat domain family Cb isoform X1</fullName>
    </submittedName>
</protein>
<feature type="compositionally biased region" description="Basic and acidic residues" evidence="5">
    <location>
        <begin position="154"/>
        <end position="192"/>
    </location>
</feature>
<dbReference type="CTD" id="563244"/>
<keyword evidence="1" id="KW-0677">Repeat</keyword>
<dbReference type="Proteomes" id="UP000000437">
    <property type="component" value="Chromosome 6"/>
</dbReference>
<evidence type="ECO:0000313" key="7">
    <source>
        <dbReference type="Proteomes" id="UP000000437"/>
    </source>
</evidence>